<dbReference type="AlphaFoldDB" id="A0A151NT80"/>
<gene>
    <name evidence="1" type="ORF">Y1Q_0006589</name>
</gene>
<comment type="caution">
    <text evidence="1">The sequence shown here is derived from an EMBL/GenBank/DDBJ whole genome shotgun (WGS) entry which is preliminary data.</text>
</comment>
<protein>
    <submittedName>
        <fullName evidence="1">Uncharacterized protein</fullName>
    </submittedName>
</protein>
<dbReference type="Proteomes" id="UP000050525">
    <property type="component" value="Unassembled WGS sequence"/>
</dbReference>
<name>A0A151NT80_ALLMI</name>
<evidence type="ECO:0000313" key="1">
    <source>
        <dbReference type="EMBL" id="KYO40056.1"/>
    </source>
</evidence>
<reference evidence="1 2" key="1">
    <citation type="journal article" date="2012" name="Genome Biol.">
        <title>Sequencing three crocodilian genomes to illuminate the evolution of archosaurs and amniotes.</title>
        <authorList>
            <person name="St John J.A."/>
            <person name="Braun E.L."/>
            <person name="Isberg S.R."/>
            <person name="Miles L.G."/>
            <person name="Chong A.Y."/>
            <person name="Gongora J."/>
            <person name="Dalzell P."/>
            <person name="Moran C."/>
            <person name="Bed'hom B."/>
            <person name="Abzhanov A."/>
            <person name="Burgess S.C."/>
            <person name="Cooksey A.M."/>
            <person name="Castoe T.A."/>
            <person name="Crawford N.G."/>
            <person name="Densmore L.D."/>
            <person name="Drew J.C."/>
            <person name="Edwards S.V."/>
            <person name="Faircloth B.C."/>
            <person name="Fujita M.K."/>
            <person name="Greenwold M.J."/>
            <person name="Hoffmann F.G."/>
            <person name="Howard J.M."/>
            <person name="Iguchi T."/>
            <person name="Janes D.E."/>
            <person name="Khan S.Y."/>
            <person name="Kohno S."/>
            <person name="de Koning A.J."/>
            <person name="Lance S.L."/>
            <person name="McCarthy F.M."/>
            <person name="McCormack J.E."/>
            <person name="Merchant M.E."/>
            <person name="Peterson D.G."/>
            <person name="Pollock D.D."/>
            <person name="Pourmand N."/>
            <person name="Raney B.J."/>
            <person name="Roessler K.A."/>
            <person name="Sanford J.R."/>
            <person name="Sawyer R.H."/>
            <person name="Schmidt C.J."/>
            <person name="Triplett E.W."/>
            <person name="Tuberville T.D."/>
            <person name="Venegas-Anaya M."/>
            <person name="Howard J.T."/>
            <person name="Jarvis E.D."/>
            <person name="Guillette L.J.Jr."/>
            <person name="Glenn T.C."/>
            <person name="Green R.E."/>
            <person name="Ray D.A."/>
        </authorList>
    </citation>
    <scope>NUCLEOTIDE SEQUENCE [LARGE SCALE GENOMIC DNA]</scope>
    <source>
        <strain evidence="1">KSC_2009_1</strain>
    </source>
</reference>
<evidence type="ECO:0000313" key="2">
    <source>
        <dbReference type="Proteomes" id="UP000050525"/>
    </source>
</evidence>
<sequence>MKGGDPVPEGPESNEHRAVSISASMFAAMLVNIHQRAGQLQYPHLLCCGNRWRQQHSQLLGQTTWIAVHFKGTGLSL</sequence>
<proteinExistence type="predicted"/>
<organism evidence="1 2">
    <name type="scientific">Alligator mississippiensis</name>
    <name type="common">American alligator</name>
    <dbReference type="NCBI Taxonomy" id="8496"/>
    <lineage>
        <taxon>Eukaryota</taxon>
        <taxon>Metazoa</taxon>
        <taxon>Chordata</taxon>
        <taxon>Craniata</taxon>
        <taxon>Vertebrata</taxon>
        <taxon>Euteleostomi</taxon>
        <taxon>Archelosauria</taxon>
        <taxon>Archosauria</taxon>
        <taxon>Crocodylia</taxon>
        <taxon>Alligatoridae</taxon>
        <taxon>Alligatorinae</taxon>
        <taxon>Alligator</taxon>
    </lineage>
</organism>
<accession>A0A151NT80</accession>
<keyword evidence="2" id="KW-1185">Reference proteome</keyword>
<dbReference type="EMBL" id="AKHW03002098">
    <property type="protein sequence ID" value="KYO40056.1"/>
    <property type="molecule type" value="Genomic_DNA"/>
</dbReference>